<dbReference type="InterPro" id="IPR036942">
    <property type="entry name" value="Beta-barrel_TonB_sf"/>
</dbReference>
<dbReference type="RefSeq" id="WP_284396716.1">
    <property type="nucleotide sequence ID" value="NZ_BSNQ01000003.1"/>
</dbReference>
<comment type="subcellular location">
    <subcellularLocation>
        <location evidence="1">Cell outer membrane</location>
        <topology evidence="1">Multi-pass membrane protein</topology>
    </subcellularLocation>
</comment>
<evidence type="ECO:0000256" key="2">
    <source>
        <dbReference type="ARBA" id="ARBA00022448"/>
    </source>
</evidence>
<keyword evidence="2" id="KW-0813">Transport</keyword>
<keyword evidence="5" id="KW-0812">Transmembrane</keyword>
<comment type="caution">
    <text evidence="12">The sequence shown here is derived from an EMBL/GenBank/DDBJ whole genome shotgun (WGS) entry which is preliminary data.</text>
</comment>
<dbReference type="Proteomes" id="UP001620405">
    <property type="component" value="Unassembled WGS sequence"/>
</dbReference>
<evidence type="ECO:0000313" key="13">
    <source>
        <dbReference type="Proteomes" id="UP001620405"/>
    </source>
</evidence>
<evidence type="ECO:0000256" key="9">
    <source>
        <dbReference type="ARBA" id="ARBA00023136"/>
    </source>
</evidence>
<evidence type="ECO:0000256" key="10">
    <source>
        <dbReference type="ARBA" id="ARBA00023237"/>
    </source>
</evidence>
<evidence type="ECO:0000256" key="6">
    <source>
        <dbReference type="ARBA" id="ARBA00022729"/>
    </source>
</evidence>
<name>A0ABW8IZJ2_9GAMM</name>
<evidence type="ECO:0000256" key="7">
    <source>
        <dbReference type="ARBA" id="ARBA00023004"/>
    </source>
</evidence>
<keyword evidence="10" id="KW-0998">Cell outer membrane</keyword>
<gene>
    <name evidence="12" type="ORF">ISP13_14165</name>
</gene>
<keyword evidence="3" id="KW-1134">Transmembrane beta strand</keyword>
<dbReference type="SUPFAM" id="SSF56935">
    <property type="entry name" value="Porins"/>
    <property type="match status" value="1"/>
</dbReference>
<dbReference type="PANTHER" id="PTHR32552">
    <property type="entry name" value="FERRICHROME IRON RECEPTOR-RELATED"/>
    <property type="match status" value="1"/>
</dbReference>
<evidence type="ECO:0000313" key="12">
    <source>
        <dbReference type="EMBL" id="MFK2874685.1"/>
    </source>
</evidence>
<reference evidence="12 13" key="1">
    <citation type="submission" date="2020-10" db="EMBL/GenBank/DDBJ databases">
        <title>Phylogeny of dyella-like bacteria.</title>
        <authorList>
            <person name="Fu J."/>
        </authorList>
    </citation>
    <scope>NUCLEOTIDE SEQUENCE [LARGE SCALE GENOMIC DNA]</scope>
    <source>
        <strain evidence="12 13">DHOB07</strain>
    </source>
</reference>
<feature type="chain" id="PRO_5047543114" description="Iron complex outermembrane recepter protein" evidence="11">
    <location>
        <begin position="32"/>
        <end position="654"/>
    </location>
</feature>
<evidence type="ECO:0000256" key="8">
    <source>
        <dbReference type="ARBA" id="ARBA00023065"/>
    </source>
</evidence>
<dbReference type="EMBL" id="JADIKG010000013">
    <property type="protein sequence ID" value="MFK2874685.1"/>
    <property type="molecule type" value="Genomic_DNA"/>
</dbReference>
<dbReference type="Gene3D" id="2.40.170.20">
    <property type="entry name" value="TonB-dependent receptor, beta-barrel domain"/>
    <property type="match status" value="1"/>
</dbReference>
<protein>
    <recommendedName>
        <fullName evidence="14">Iron complex outermembrane recepter protein</fullName>
    </recommendedName>
</protein>
<evidence type="ECO:0000256" key="3">
    <source>
        <dbReference type="ARBA" id="ARBA00022452"/>
    </source>
</evidence>
<sequence>MRVTSTKRRKLSVVIAAAVTFQATAVRAQHAADNPISAADDAYGLTLGLESVGLYSPGLVRGFNPQAAGNVRIDGLYFDQQGALSNRVIEDSTIKVGVSEIGYAFPAPTGIVDYDLRHAGGDVPSATIIANVGPYEARGVSIDGSLPVIGSELVLPMGVSTQVSTQTPSYGPYPGYTSNVTSIGATPLWSPNDKITVRAIVDWQKTSNAKTFPLYFTAGDFLPPAISKNYLGQNWAEGRNVTMNLGGIVSAQLTEVWRLKAGVFRSTNDYPVSFADQYTNIQPNGQSEHLVVGYPDQNTSSNSGEVRLTGAFTGGDWRQQLIFMVRGRDTKARYGGEDVVDEGPTVIGMLVELPKPDFVYSAPTNDRTELWSVGSAYHVDWRQRAEFEAGIQDENYRETVVAPGIPDSGMSAHLPRAYSNAAFALAPQWTLYAGYTQGLENSGAAPNSAKNSGAVLPASKTWQIDSGIRYVVTPKFKIIAGVFELQKPYFNLDTNNVDRELGVQRAKGVELSIAGELVKYLHVNIGVLDGKVSIVGPNLTAEKVGSVAVGQPLLTYVANVNYDLPWLPAASLDASATHFGTAPATIDNGVYSPEVTQVNLGGRYQFTAFGKKSSLRLQIQNILATKKWTTQYTPGFFQWPSPRTVFAYITTDLR</sequence>
<keyword evidence="4" id="KW-0410">Iron transport</keyword>
<proteinExistence type="predicted"/>
<evidence type="ECO:0000256" key="4">
    <source>
        <dbReference type="ARBA" id="ARBA00022496"/>
    </source>
</evidence>
<keyword evidence="6 11" id="KW-0732">Signal</keyword>
<evidence type="ECO:0008006" key="14">
    <source>
        <dbReference type="Google" id="ProtNLM"/>
    </source>
</evidence>
<keyword evidence="13" id="KW-1185">Reference proteome</keyword>
<dbReference type="InterPro" id="IPR039426">
    <property type="entry name" value="TonB-dep_rcpt-like"/>
</dbReference>
<keyword evidence="8" id="KW-0406">Ion transport</keyword>
<dbReference type="PANTHER" id="PTHR32552:SF68">
    <property type="entry name" value="FERRICHROME OUTER MEMBRANE TRANSPORTER_PHAGE RECEPTOR"/>
    <property type="match status" value="1"/>
</dbReference>
<feature type="signal peptide" evidence="11">
    <location>
        <begin position="1"/>
        <end position="31"/>
    </location>
</feature>
<keyword evidence="7" id="KW-0408">Iron</keyword>
<organism evidence="12 13">
    <name type="scientific">Dyella lipolytica</name>
    <dbReference type="NCBI Taxonomy" id="1867835"/>
    <lineage>
        <taxon>Bacteria</taxon>
        <taxon>Pseudomonadati</taxon>
        <taxon>Pseudomonadota</taxon>
        <taxon>Gammaproteobacteria</taxon>
        <taxon>Lysobacterales</taxon>
        <taxon>Rhodanobacteraceae</taxon>
        <taxon>Dyella</taxon>
    </lineage>
</organism>
<keyword evidence="9" id="KW-0472">Membrane</keyword>
<accession>A0ABW8IZJ2</accession>
<evidence type="ECO:0000256" key="5">
    <source>
        <dbReference type="ARBA" id="ARBA00022692"/>
    </source>
</evidence>
<evidence type="ECO:0000256" key="1">
    <source>
        <dbReference type="ARBA" id="ARBA00004571"/>
    </source>
</evidence>
<evidence type="ECO:0000256" key="11">
    <source>
        <dbReference type="SAM" id="SignalP"/>
    </source>
</evidence>